<keyword evidence="5 12" id="KW-0813">Transport</keyword>
<evidence type="ECO:0000256" key="1">
    <source>
        <dbReference type="ARBA" id="ARBA00002442"/>
    </source>
</evidence>
<comment type="function">
    <text evidence="1 12">Required for the export of heme to the periplasm for the biogenesis of c-type cytochromes.</text>
</comment>
<dbReference type="InterPro" id="IPR007078">
    <property type="entry name" value="Haem_export_protD_CcmD"/>
</dbReference>
<dbReference type="Pfam" id="PF04995">
    <property type="entry name" value="CcmD"/>
    <property type="match status" value="1"/>
</dbReference>
<accession>A0ABU2ZZK5</accession>
<keyword evidence="8 12" id="KW-0812">Transmembrane</keyword>
<feature type="region of interest" description="Disordered" evidence="13">
    <location>
        <begin position="56"/>
        <end position="79"/>
    </location>
</feature>
<comment type="subcellular location">
    <subcellularLocation>
        <location evidence="2 12">Cell inner membrane</location>
        <topology evidence="2 12">Single-pass membrane protein</topology>
    </subcellularLocation>
</comment>
<evidence type="ECO:0000256" key="7">
    <source>
        <dbReference type="ARBA" id="ARBA00022519"/>
    </source>
</evidence>
<dbReference type="InterPro" id="IPR052075">
    <property type="entry name" value="Heme_exporter_D"/>
</dbReference>
<dbReference type="EMBL" id="JAVRIF010000002">
    <property type="protein sequence ID" value="MDT0603119.1"/>
    <property type="molecule type" value="Genomic_DNA"/>
</dbReference>
<evidence type="ECO:0000256" key="11">
    <source>
        <dbReference type="ARBA" id="ARBA00023136"/>
    </source>
</evidence>
<evidence type="ECO:0000256" key="5">
    <source>
        <dbReference type="ARBA" id="ARBA00022448"/>
    </source>
</evidence>
<proteinExistence type="inferred from homology"/>
<evidence type="ECO:0000313" key="14">
    <source>
        <dbReference type="EMBL" id="MDT0603119.1"/>
    </source>
</evidence>
<dbReference type="NCBIfam" id="TIGR03141">
    <property type="entry name" value="cytochro_ccmD"/>
    <property type="match status" value="1"/>
</dbReference>
<keyword evidence="7 12" id="KW-0997">Cell inner membrane</keyword>
<evidence type="ECO:0000256" key="13">
    <source>
        <dbReference type="SAM" id="MobiDB-lite"/>
    </source>
</evidence>
<dbReference type="RefSeq" id="WP_311578634.1">
    <property type="nucleotide sequence ID" value="NZ_JAVRIF010000002.1"/>
</dbReference>
<comment type="similarity">
    <text evidence="3 12">Belongs to the CcmD/CycX/HelD family.</text>
</comment>
<evidence type="ECO:0000256" key="4">
    <source>
        <dbReference type="ARBA" id="ARBA00016461"/>
    </source>
</evidence>
<evidence type="ECO:0000256" key="12">
    <source>
        <dbReference type="RuleBase" id="RU363101"/>
    </source>
</evidence>
<keyword evidence="10 12" id="KW-1133">Transmembrane helix</keyword>
<dbReference type="PANTHER" id="PTHR37531:SF1">
    <property type="entry name" value="HEME EXPORTER PROTEIN D"/>
    <property type="match status" value="1"/>
</dbReference>
<organism evidence="14 15">
    <name type="scientific">Thalassotalea castellviae</name>
    <dbReference type="NCBI Taxonomy" id="3075612"/>
    <lineage>
        <taxon>Bacteria</taxon>
        <taxon>Pseudomonadati</taxon>
        <taxon>Pseudomonadota</taxon>
        <taxon>Gammaproteobacteria</taxon>
        <taxon>Alteromonadales</taxon>
        <taxon>Colwelliaceae</taxon>
        <taxon>Thalassotalea</taxon>
    </lineage>
</organism>
<sequence length="79" mass="9162">MQFSSFADFIAMGGHGFYVWLSYGISITLLILLVFLSIKKNKDIINQIQRHQQREAKFKQAAQRQKDNFSQEVSHESTP</sequence>
<evidence type="ECO:0000256" key="6">
    <source>
        <dbReference type="ARBA" id="ARBA00022475"/>
    </source>
</evidence>
<keyword evidence="11 12" id="KW-0472">Membrane</keyword>
<comment type="caution">
    <text evidence="14">The sequence shown here is derived from an EMBL/GenBank/DDBJ whole genome shotgun (WGS) entry which is preliminary data.</text>
</comment>
<evidence type="ECO:0000256" key="10">
    <source>
        <dbReference type="ARBA" id="ARBA00022989"/>
    </source>
</evidence>
<protein>
    <recommendedName>
        <fullName evidence="4 12">Heme exporter protein D</fullName>
    </recommendedName>
</protein>
<evidence type="ECO:0000256" key="3">
    <source>
        <dbReference type="ARBA" id="ARBA00008741"/>
    </source>
</evidence>
<evidence type="ECO:0000256" key="2">
    <source>
        <dbReference type="ARBA" id="ARBA00004377"/>
    </source>
</evidence>
<keyword evidence="6 12" id="KW-1003">Cell membrane</keyword>
<feature type="transmembrane region" description="Helical" evidence="12">
    <location>
        <begin position="20"/>
        <end position="38"/>
    </location>
</feature>
<dbReference type="Proteomes" id="UP001266357">
    <property type="component" value="Unassembled WGS sequence"/>
</dbReference>
<keyword evidence="15" id="KW-1185">Reference proteome</keyword>
<evidence type="ECO:0000313" key="15">
    <source>
        <dbReference type="Proteomes" id="UP001266357"/>
    </source>
</evidence>
<dbReference type="PANTHER" id="PTHR37531">
    <property type="entry name" value="HEME EXPORTER PROTEIN D"/>
    <property type="match status" value="1"/>
</dbReference>
<evidence type="ECO:0000256" key="8">
    <source>
        <dbReference type="ARBA" id="ARBA00022692"/>
    </source>
</evidence>
<keyword evidence="9 12" id="KW-0201">Cytochrome c-type biogenesis</keyword>
<name>A0ABU2ZZK5_9GAMM</name>
<gene>
    <name evidence="14" type="primary">ccmD</name>
    <name evidence="14" type="ORF">RM573_05890</name>
</gene>
<reference evidence="14 15" key="1">
    <citation type="submission" date="2023-09" db="EMBL/GenBank/DDBJ databases">
        <authorList>
            <person name="Rey-Velasco X."/>
        </authorList>
    </citation>
    <scope>NUCLEOTIDE SEQUENCE [LARGE SCALE GENOMIC DNA]</scope>
    <source>
        <strain evidence="14 15">W431</strain>
    </source>
</reference>
<evidence type="ECO:0000256" key="9">
    <source>
        <dbReference type="ARBA" id="ARBA00022748"/>
    </source>
</evidence>